<evidence type="ECO:0000259" key="6">
    <source>
        <dbReference type="PROSITE" id="PS50043"/>
    </source>
</evidence>
<evidence type="ECO:0000256" key="5">
    <source>
        <dbReference type="PROSITE-ProRule" id="PRU00169"/>
    </source>
</evidence>
<evidence type="ECO:0000256" key="2">
    <source>
        <dbReference type="ARBA" id="ARBA00023015"/>
    </source>
</evidence>
<evidence type="ECO:0000313" key="9">
    <source>
        <dbReference type="Proteomes" id="UP000547674"/>
    </source>
</evidence>
<dbReference type="GO" id="GO:0000160">
    <property type="term" value="P:phosphorelay signal transduction system"/>
    <property type="evidence" value="ECO:0007669"/>
    <property type="project" value="InterPro"/>
</dbReference>
<feature type="domain" description="Response regulatory" evidence="7">
    <location>
        <begin position="4"/>
        <end position="120"/>
    </location>
</feature>
<dbReference type="InterPro" id="IPR016032">
    <property type="entry name" value="Sig_transdc_resp-reg_C-effctor"/>
</dbReference>
<gene>
    <name evidence="8" type="ORF">HKN21_16480</name>
</gene>
<keyword evidence="1 5" id="KW-0597">Phosphoprotein</keyword>
<proteinExistence type="predicted"/>
<protein>
    <submittedName>
        <fullName evidence="8">Response regulator transcription factor</fullName>
    </submittedName>
</protein>
<name>A0A7Y2H3Q1_UNCEI</name>
<dbReference type="AlphaFoldDB" id="A0A7Y2H3Q1"/>
<evidence type="ECO:0000256" key="4">
    <source>
        <dbReference type="ARBA" id="ARBA00023163"/>
    </source>
</evidence>
<dbReference type="CDD" id="cd17535">
    <property type="entry name" value="REC_NarL-like"/>
    <property type="match status" value="1"/>
</dbReference>
<dbReference type="PRINTS" id="PR00038">
    <property type="entry name" value="HTHLUXR"/>
</dbReference>
<dbReference type="SMART" id="SM00421">
    <property type="entry name" value="HTH_LUXR"/>
    <property type="match status" value="1"/>
</dbReference>
<comment type="caution">
    <text evidence="8">The sequence shown here is derived from an EMBL/GenBank/DDBJ whole genome shotgun (WGS) entry which is preliminary data.</text>
</comment>
<dbReference type="SUPFAM" id="SSF52172">
    <property type="entry name" value="CheY-like"/>
    <property type="match status" value="1"/>
</dbReference>
<feature type="modified residue" description="4-aspartylphosphate" evidence="5">
    <location>
        <position position="55"/>
    </location>
</feature>
<reference evidence="8 9" key="1">
    <citation type="submission" date="2020-03" db="EMBL/GenBank/DDBJ databases">
        <title>Metabolic flexibility allows generalist bacteria to become dominant in a frequently disturbed ecosystem.</title>
        <authorList>
            <person name="Chen Y.-J."/>
            <person name="Leung P.M."/>
            <person name="Bay S.K."/>
            <person name="Hugenholtz P."/>
            <person name="Kessler A.J."/>
            <person name="Shelley G."/>
            <person name="Waite D.W."/>
            <person name="Cook P.L."/>
            <person name="Greening C."/>
        </authorList>
    </citation>
    <scope>NUCLEOTIDE SEQUENCE [LARGE SCALE GENOMIC DNA]</scope>
    <source>
        <strain evidence="8">SS_bin_28</strain>
    </source>
</reference>
<dbReference type="SUPFAM" id="SSF46894">
    <property type="entry name" value="C-terminal effector domain of the bipartite response regulators"/>
    <property type="match status" value="1"/>
</dbReference>
<dbReference type="InterPro" id="IPR000792">
    <property type="entry name" value="Tscrpt_reg_LuxR_C"/>
</dbReference>
<dbReference type="InterPro" id="IPR011006">
    <property type="entry name" value="CheY-like_superfamily"/>
</dbReference>
<dbReference type="Pfam" id="PF00072">
    <property type="entry name" value="Response_reg"/>
    <property type="match status" value="1"/>
</dbReference>
<evidence type="ECO:0000313" key="8">
    <source>
        <dbReference type="EMBL" id="NNF08359.1"/>
    </source>
</evidence>
<dbReference type="Pfam" id="PF00196">
    <property type="entry name" value="GerE"/>
    <property type="match status" value="1"/>
</dbReference>
<dbReference type="Proteomes" id="UP000547674">
    <property type="component" value="Unassembled WGS sequence"/>
</dbReference>
<dbReference type="PROSITE" id="PS50110">
    <property type="entry name" value="RESPONSE_REGULATORY"/>
    <property type="match status" value="1"/>
</dbReference>
<sequence length="219" mass="23218">METTVVLADDHALFLEGLRSLLAQEPDIRIVAEASSGAEAVDAVQRTKPEVVVMDVTMPGLNGIEATRQIVHQYPDTKVLCLSMHGGSEFVTAALERGASGYLMKDCPLEELVKAIRCISAGQMYLSPSVAGVAVSGLMAGATTPSISNLSSREMEVLQLIAEGHETKHIAEKLHLSAKTVATHRANLTEKLGVRGTADLTKFAIRHGIASMDAPGSDD</sequence>
<dbReference type="CDD" id="cd06170">
    <property type="entry name" value="LuxR_C_like"/>
    <property type="match status" value="1"/>
</dbReference>
<keyword evidence="3" id="KW-0238">DNA-binding</keyword>
<keyword evidence="2" id="KW-0805">Transcription regulation</keyword>
<dbReference type="GO" id="GO:0003677">
    <property type="term" value="F:DNA binding"/>
    <property type="evidence" value="ECO:0007669"/>
    <property type="project" value="UniProtKB-KW"/>
</dbReference>
<keyword evidence="4" id="KW-0804">Transcription</keyword>
<evidence type="ECO:0000259" key="7">
    <source>
        <dbReference type="PROSITE" id="PS50110"/>
    </source>
</evidence>
<dbReference type="PROSITE" id="PS00622">
    <property type="entry name" value="HTH_LUXR_1"/>
    <property type="match status" value="1"/>
</dbReference>
<dbReference type="InterPro" id="IPR058245">
    <property type="entry name" value="NreC/VraR/RcsB-like_REC"/>
</dbReference>
<organism evidence="8 9">
    <name type="scientific">Eiseniibacteriota bacterium</name>
    <dbReference type="NCBI Taxonomy" id="2212470"/>
    <lineage>
        <taxon>Bacteria</taxon>
        <taxon>Candidatus Eiseniibacteriota</taxon>
    </lineage>
</organism>
<evidence type="ECO:0000256" key="1">
    <source>
        <dbReference type="ARBA" id="ARBA00022553"/>
    </source>
</evidence>
<evidence type="ECO:0000256" key="3">
    <source>
        <dbReference type="ARBA" id="ARBA00023125"/>
    </source>
</evidence>
<dbReference type="Gene3D" id="3.40.50.2300">
    <property type="match status" value="1"/>
</dbReference>
<accession>A0A7Y2H3Q1</accession>
<dbReference type="InterPro" id="IPR001789">
    <property type="entry name" value="Sig_transdc_resp-reg_receiver"/>
</dbReference>
<dbReference type="InterPro" id="IPR039420">
    <property type="entry name" value="WalR-like"/>
</dbReference>
<dbReference type="SMART" id="SM00448">
    <property type="entry name" value="REC"/>
    <property type="match status" value="1"/>
</dbReference>
<dbReference type="PANTHER" id="PTHR43214:SF41">
    <property type="entry name" value="NITRATE_NITRITE RESPONSE REGULATOR PROTEIN NARP"/>
    <property type="match status" value="1"/>
</dbReference>
<dbReference type="PROSITE" id="PS50043">
    <property type="entry name" value="HTH_LUXR_2"/>
    <property type="match status" value="1"/>
</dbReference>
<dbReference type="GO" id="GO:0006355">
    <property type="term" value="P:regulation of DNA-templated transcription"/>
    <property type="evidence" value="ECO:0007669"/>
    <property type="project" value="InterPro"/>
</dbReference>
<dbReference type="PANTHER" id="PTHR43214">
    <property type="entry name" value="TWO-COMPONENT RESPONSE REGULATOR"/>
    <property type="match status" value="1"/>
</dbReference>
<dbReference type="EMBL" id="JABDJR010000661">
    <property type="protein sequence ID" value="NNF08359.1"/>
    <property type="molecule type" value="Genomic_DNA"/>
</dbReference>
<feature type="domain" description="HTH luxR-type" evidence="6">
    <location>
        <begin position="143"/>
        <end position="208"/>
    </location>
</feature>